<name>Q0W598_METAR</name>
<protein>
    <submittedName>
        <fullName evidence="1">Uncharacterized protein</fullName>
    </submittedName>
</protein>
<gene>
    <name evidence="1" type="ORF">RCIX1139</name>
</gene>
<dbReference type="RefSeq" id="WP_012036081.1">
    <property type="nucleotide sequence ID" value="NC_009464.1"/>
</dbReference>
<proteinExistence type="predicted"/>
<dbReference type="OrthoDB" id="382008at2157"/>
<keyword evidence="2" id="KW-1185">Reference proteome</keyword>
<dbReference type="Proteomes" id="UP000000663">
    <property type="component" value="Chromosome"/>
</dbReference>
<accession>Q0W598</accession>
<organism evidence="1 2">
    <name type="scientific">Methanocella arvoryzae (strain DSM 22066 / NBRC 105507 / MRE50)</name>
    <dbReference type="NCBI Taxonomy" id="351160"/>
    <lineage>
        <taxon>Archaea</taxon>
        <taxon>Methanobacteriati</taxon>
        <taxon>Methanobacteriota</taxon>
        <taxon>Stenosarchaea group</taxon>
        <taxon>Methanomicrobia</taxon>
        <taxon>Methanocellales</taxon>
        <taxon>Methanocellaceae</taxon>
        <taxon>Methanocella</taxon>
    </lineage>
</organism>
<evidence type="ECO:0000313" key="1">
    <source>
        <dbReference type="EMBL" id="CAJ36445.1"/>
    </source>
</evidence>
<dbReference type="KEGG" id="rci:RCIX1139"/>
<dbReference type="AlphaFoldDB" id="Q0W598"/>
<dbReference type="GeneID" id="5144138"/>
<dbReference type="EMBL" id="AM114193">
    <property type="protein sequence ID" value="CAJ36445.1"/>
    <property type="molecule type" value="Genomic_DNA"/>
</dbReference>
<reference evidence="1 2" key="1">
    <citation type="journal article" date="2006" name="Science">
        <title>Genome of rice cluster I archaea -- the key methane producers in the rice rhizosphere.</title>
        <authorList>
            <person name="Erkel C."/>
            <person name="Kube M."/>
            <person name="Reinhardt R."/>
            <person name="Liesack W."/>
        </authorList>
    </citation>
    <scope>NUCLEOTIDE SEQUENCE [LARGE SCALE GENOMIC DNA]</scope>
    <source>
        <strain evidence="2">DSM 22066 / NBRC 105507 / MRE50</strain>
    </source>
</reference>
<dbReference type="eggNOG" id="arCOG12581">
    <property type="taxonomic scope" value="Archaea"/>
</dbReference>
<evidence type="ECO:0000313" key="2">
    <source>
        <dbReference type="Proteomes" id="UP000000663"/>
    </source>
</evidence>
<sequence length="220" mass="24844">MLAAVTNRDFPMLRAVLAKLFEIDLEYDPALFPDSKAFTGPFKPDNGDRQGSRLRSLASSMGRRYKVYRTFRQVVRQIRAADPENRIRIVFVDGAEDLAFGMAPHTNIIGFNVARHKLIFVGVPPELDPISPDCDHTPETMDSYLVAVALHELYENLTGDVSHCRNPGKCINSVCRHHENGTCCVCMGGLIDKKYPDLRLEDLFCEEDLSELRRALNKMT</sequence>